<comment type="caution">
    <text evidence="3">The sequence shown here is derived from an EMBL/GenBank/DDBJ whole genome shotgun (WGS) entry which is preliminary data.</text>
</comment>
<dbReference type="RefSeq" id="WP_208154182.1">
    <property type="nucleotide sequence ID" value="NZ_JAGEVF010000006.1"/>
</dbReference>
<proteinExistence type="predicted"/>
<evidence type="ECO:0000259" key="2">
    <source>
        <dbReference type="Pfam" id="PF18962"/>
    </source>
</evidence>
<dbReference type="EMBL" id="JAGEVF010000006">
    <property type="protein sequence ID" value="MBO3116814.1"/>
    <property type="molecule type" value="Genomic_DNA"/>
</dbReference>
<gene>
    <name evidence="3" type="ORF">J4050_08650</name>
</gene>
<evidence type="ECO:0000256" key="1">
    <source>
        <dbReference type="ARBA" id="ARBA00022729"/>
    </source>
</evidence>
<sequence length="170" mass="18308">MRGPSAAPGLDYYVFNSTGGSSLIGVLNDGVEVLWMTFAPSDGNDQARLFINGGDPGPGEPGMNGIDGTQAFNIITTAGVANEYNGILNLEEEQALTDITIYPNPASDTIYLEGLQGAISSIEIFSITGQLVKQIEKDFVTINVKPLETGVYFLKINSKDKQRILKFIKE</sequence>
<feature type="domain" description="Secretion system C-terminal sorting" evidence="2">
    <location>
        <begin position="101"/>
        <end position="168"/>
    </location>
</feature>
<dbReference type="Proteomes" id="UP000676776">
    <property type="component" value="Unassembled WGS sequence"/>
</dbReference>
<name>A0ABS3T3F7_9FLAO</name>
<dbReference type="NCBIfam" id="TIGR04183">
    <property type="entry name" value="Por_Secre_tail"/>
    <property type="match status" value="1"/>
</dbReference>
<dbReference type="InterPro" id="IPR026444">
    <property type="entry name" value="Secre_tail"/>
</dbReference>
<keyword evidence="1" id="KW-0732">Signal</keyword>
<organism evidence="3 4">
    <name type="scientific">Winogradskyella pelagia</name>
    <dbReference type="NCBI Taxonomy" id="2819984"/>
    <lineage>
        <taxon>Bacteria</taxon>
        <taxon>Pseudomonadati</taxon>
        <taxon>Bacteroidota</taxon>
        <taxon>Flavobacteriia</taxon>
        <taxon>Flavobacteriales</taxon>
        <taxon>Flavobacteriaceae</taxon>
        <taxon>Winogradskyella</taxon>
    </lineage>
</organism>
<accession>A0ABS3T3F7</accession>
<dbReference type="Pfam" id="PF18962">
    <property type="entry name" value="Por_Secre_tail"/>
    <property type="match status" value="1"/>
</dbReference>
<protein>
    <submittedName>
        <fullName evidence="3">T9SS type A sorting domain-containing protein</fullName>
    </submittedName>
</protein>
<evidence type="ECO:0000313" key="4">
    <source>
        <dbReference type="Proteomes" id="UP000676776"/>
    </source>
</evidence>
<keyword evidence="4" id="KW-1185">Reference proteome</keyword>
<reference evidence="3 4" key="1">
    <citation type="submission" date="2021-03" db="EMBL/GenBank/DDBJ databases">
        <title>Winogradskyella sp. nov., isolated from costal sediment.</title>
        <authorList>
            <person name="Gao C."/>
        </authorList>
    </citation>
    <scope>NUCLEOTIDE SEQUENCE [LARGE SCALE GENOMIC DNA]</scope>
    <source>
        <strain evidence="3 4">DF17</strain>
    </source>
</reference>
<evidence type="ECO:0000313" key="3">
    <source>
        <dbReference type="EMBL" id="MBO3116814.1"/>
    </source>
</evidence>